<keyword evidence="2" id="KW-0812">Transmembrane</keyword>
<protein>
    <submittedName>
        <fullName evidence="4">Zf-HC2 domain-containing protein</fullName>
    </submittedName>
</protein>
<dbReference type="Pfam" id="PF13490">
    <property type="entry name" value="zf-HC2"/>
    <property type="match status" value="1"/>
</dbReference>
<sequence length="252" mass="29096">MKCEIVKDLLPSYIDGLTSSVTNEEIEKHLDECVMCRQYYREMREKDFGMPDDMPDQTGENAGNRSQDRDRRVLRKFRRIRLKWIAITCAAVAVVIAGFFWISALWIELPYEQVQVEAEIQEPEMDVIEFDDGTSQTMRTAGVRVAEKAGTYGFNYMVCRYRRLPIDGEEKAVTFVNCQMTVGDYIFRHEPVKPGTGTVYVQGSVDDKDFENTEVIYYLDKGIDQIEDVSEEEALELIEDYGILLWEDGSLN</sequence>
<reference evidence="4" key="1">
    <citation type="journal article" date="2021" name="PeerJ">
        <title>Extensive microbial diversity within the chicken gut microbiome revealed by metagenomics and culture.</title>
        <authorList>
            <person name="Gilroy R."/>
            <person name="Ravi A."/>
            <person name="Getino M."/>
            <person name="Pursley I."/>
            <person name="Horton D.L."/>
            <person name="Alikhan N.F."/>
            <person name="Baker D."/>
            <person name="Gharbi K."/>
            <person name="Hall N."/>
            <person name="Watson M."/>
            <person name="Adriaenssens E.M."/>
            <person name="Foster-Nyarko E."/>
            <person name="Jarju S."/>
            <person name="Secka A."/>
            <person name="Antonio M."/>
            <person name="Oren A."/>
            <person name="Chaudhuri R.R."/>
            <person name="La Ragione R."/>
            <person name="Hildebrand F."/>
            <person name="Pallen M.J."/>
        </authorList>
    </citation>
    <scope>NUCLEOTIDE SEQUENCE</scope>
    <source>
        <strain evidence="4">ChiGjej1B1-1692</strain>
    </source>
</reference>
<comment type="caution">
    <text evidence="4">The sequence shown here is derived from an EMBL/GenBank/DDBJ whole genome shotgun (WGS) entry which is preliminary data.</text>
</comment>
<dbReference type="Proteomes" id="UP000823894">
    <property type="component" value="Unassembled WGS sequence"/>
</dbReference>
<organism evidence="4 5">
    <name type="scientific">Candidatus Mediterraneibacter faecigallinarum</name>
    <dbReference type="NCBI Taxonomy" id="2838669"/>
    <lineage>
        <taxon>Bacteria</taxon>
        <taxon>Bacillati</taxon>
        <taxon>Bacillota</taxon>
        <taxon>Clostridia</taxon>
        <taxon>Lachnospirales</taxon>
        <taxon>Lachnospiraceae</taxon>
        <taxon>Mediterraneibacter</taxon>
    </lineage>
</organism>
<evidence type="ECO:0000313" key="5">
    <source>
        <dbReference type="Proteomes" id="UP000823894"/>
    </source>
</evidence>
<evidence type="ECO:0000256" key="1">
    <source>
        <dbReference type="SAM" id="MobiDB-lite"/>
    </source>
</evidence>
<dbReference type="InterPro" id="IPR027383">
    <property type="entry name" value="Znf_put"/>
</dbReference>
<evidence type="ECO:0000313" key="4">
    <source>
        <dbReference type="EMBL" id="HJC37525.1"/>
    </source>
</evidence>
<feature type="transmembrane region" description="Helical" evidence="2">
    <location>
        <begin position="84"/>
        <end position="107"/>
    </location>
</feature>
<feature type="domain" description="Putative zinc-finger" evidence="3">
    <location>
        <begin position="3"/>
        <end position="37"/>
    </location>
</feature>
<dbReference type="AlphaFoldDB" id="A0A9D2NS59"/>
<name>A0A9D2NS59_9FIRM</name>
<proteinExistence type="predicted"/>
<keyword evidence="2" id="KW-0472">Membrane</keyword>
<reference evidence="4" key="2">
    <citation type="submission" date="2021-04" db="EMBL/GenBank/DDBJ databases">
        <authorList>
            <person name="Gilroy R."/>
        </authorList>
    </citation>
    <scope>NUCLEOTIDE SEQUENCE</scope>
    <source>
        <strain evidence="4">ChiGjej1B1-1692</strain>
    </source>
</reference>
<evidence type="ECO:0000259" key="3">
    <source>
        <dbReference type="Pfam" id="PF13490"/>
    </source>
</evidence>
<evidence type="ECO:0000256" key="2">
    <source>
        <dbReference type="SAM" id="Phobius"/>
    </source>
</evidence>
<accession>A0A9D2NS59</accession>
<dbReference type="EMBL" id="DWWK01000006">
    <property type="protein sequence ID" value="HJC37525.1"/>
    <property type="molecule type" value="Genomic_DNA"/>
</dbReference>
<keyword evidence="2" id="KW-1133">Transmembrane helix</keyword>
<feature type="region of interest" description="Disordered" evidence="1">
    <location>
        <begin position="47"/>
        <end position="67"/>
    </location>
</feature>
<gene>
    <name evidence="4" type="ORF">H9757_00435</name>
</gene>